<reference evidence="1 2" key="1">
    <citation type="submission" date="2018-12" db="EMBL/GenBank/DDBJ databases">
        <title>The genome sequences of strain 502.</title>
        <authorList>
            <person name="Gao J."/>
            <person name="Sun J."/>
        </authorList>
    </citation>
    <scope>NUCLEOTIDE SEQUENCE [LARGE SCALE GENOMIC DNA]</scope>
    <source>
        <strain evidence="1 2">502</strain>
    </source>
</reference>
<name>A0ABX9ZXR6_9BURK</name>
<dbReference type="Proteomes" id="UP000271137">
    <property type="component" value="Unassembled WGS sequence"/>
</dbReference>
<dbReference type="RefSeq" id="WP_125967226.1">
    <property type="nucleotide sequence ID" value="NZ_RXFQ01000047.1"/>
</dbReference>
<sequence length="126" mass="13413">MFGVFKSKASKPVSSLFRMSVKVGRGSNADMPASLAGAFVPVYAAAANHEDATRKGVSKLVSQGFEFLDLQGPIHQLDAAQWSDYVAKAWPEFASSLPNQAEVLAGLNGDLVFFGPFAGYEPSREG</sequence>
<proteinExistence type="predicted"/>
<comment type="caution">
    <text evidence="1">The sequence shown here is derived from an EMBL/GenBank/DDBJ whole genome shotgun (WGS) entry which is preliminary data.</text>
</comment>
<protein>
    <submittedName>
        <fullName evidence="1">Uncharacterized protein</fullName>
    </submittedName>
</protein>
<gene>
    <name evidence="1" type="ORF">EJO66_32030</name>
</gene>
<dbReference type="EMBL" id="RXFQ01000047">
    <property type="protein sequence ID" value="RSZ24206.1"/>
    <property type="molecule type" value="Genomic_DNA"/>
</dbReference>
<accession>A0ABX9ZXR6</accession>
<evidence type="ECO:0000313" key="2">
    <source>
        <dbReference type="Proteomes" id="UP000271137"/>
    </source>
</evidence>
<organism evidence="1 2">
    <name type="scientific">Variovorax beijingensis</name>
    <dbReference type="NCBI Taxonomy" id="2496117"/>
    <lineage>
        <taxon>Bacteria</taxon>
        <taxon>Pseudomonadati</taxon>
        <taxon>Pseudomonadota</taxon>
        <taxon>Betaproteobacteria</taxon>
        <taxon>Burkholderiales</taxon>
        <taxon>Comamonadaceae</taxon>
        <taxon>Variovorax</taxon>
    </lineage>
</organism>
<evidence type="ECO:0000313" key="1">
    <source>
        <dbReference type="EMBL" id="RSZ24206.1"/>
    </source>
</evidence>
<keyword evidence="2" id="KW-1185">Reference proteome</keyword>